<dbReference type="InterPro" id="IPR020946">
    <property type="entry name" value="Flavin_mOase-like"/>
</dbReference>
<reference evidence="6" key="1">
    <citation type="submission" date="2017-02" db="EMBL/GenBank/DDBJ databases">
        <authorList>
            <person name="Varghese N."/>
            <person name="Submissions S."/>
        </authorList>
    </citation>
    <scope>NUCLEOTIDE SEQUENCE [LARGE SCALE GENOMIC DNA]</scope>
    <source>
        <strain evidence="6">ATCC 27094</strain>
    </source>
</reference>
<evidence type="ECO:0000313" key="6">
    <source>
        <dbReference type="Proteomes" id="UP000190092"/>
    </source>
</evidence>
<keyword evidence="1" id="KW-0285">Flavoprotein</keyword>
<dbReference type="SUPFAM" id="SSF51905">
    <property type="entry name" value="FAD/NAD(P)-binding domain"/>
    <property type="match status" value="2"/>
</dbReference>
<gene>
    <name evidence="5" type="ORF">SAMN02745126_00197</name>
</gene>
<dbReference type="InterPro" id="IPR036188">
    <property type="entry name" value="FAD/NAD-bd_sf"/>
</dbReference>
<sequence length="548" mass="62254">MQTQTSETLRRADPAPTPEWDAIIIGAGISGLFQLHCLRDRLGMNVRLFEMGTGVGGTWYWNRYPGARFDSESYSYAYSFSQELLDEWDWSEHFAGQPETERYLNHVADKFDLRRSISFASKVTACHYHDDSRSWVVRLEGGSWHTCRFLVTAVGPLSAPTLPKVPGQESFAGEAYHTGLWPKHPVTFEDKRVAVIGTGASGVQVITEIAKTAKTLTVFQRRPNWCKPLHNRPISKNEMKRLRAWYPEMFQLCEQTSAGFLHTPDGRRTFDLPPDEREAFWEKQYGTPGFSMWVGGFKDMMTDRAANDEVSKFVARKIRERVHDPKVADLLIPKDHGFGTRRVPQESGYYEVFNQPNVELVSILENPIRRITPTGLELADRDFAFDLIVYATGFDAITGSFERIDIRGASKAKLKEKWRAALETFLGVQIADFPNMFMCIGPHTALGNIPRSAEYNVLWITNLIQYMRQHGYTYVVPRPEAVEDWTSFVLKAGEGLLSNDVDSWMTGINQNVEGKQTRIIARYSGSAPAFRARANAVATEGYRQLEMC</sequence>
<dbReference type="InterPro" id="IPR050775">
    <property type="entry name" value="FAD-binding_Monooxygenases"/>
</dbReference>
<name>A0A1T4JMQ6_9HYPH</name>
<dbReference type="AlphaFoldDB" id="A0A1T4JMQ6"/>
<dbReference type="Proteomes" id="UP000190092">
    <property type="component" value="Unassembled WGS sequence"/>
</dbReference>
<keyword evidence="3" id="KW-0521">NADP</keyword>
<dbReference type="OrthoDB" id="312624at2"/>
<organism evidence="5 6">
    <name type="scientific">Enhydrobacter aerosaccus</name>
    <dbReference type="NCBI Taxonomy" id="225324"/>
    <lineage>
        <taxon>Bacteria</taxon>
        <taxon>Pseudomonadati</taxon>
        <taxon>Pseudomonadota</taxon>
        <taxon>Alphaproteobacteria</taxon>
        <taxon>Hyphomicrobiales</taxon>
        <taxon>Enhydrobacter</taxon>
    </lineage>
</organism>
<protein>
    <submittedName>
        <fullName evidence="5">Predicted flavoprotein CzcO associated with the cation diffusion facilitator CzcD</fullName>
    </submittedName>
</protein>
<dbReference type="EMBL" id="FUWJ01000001">
    <property type="protein sequence ID" value="SJZ31476.1"/>
    <property type="molecule type" value="Genomic_DNA"/>
</dbReference>
<dbReference type="STRING" id="225324.SAMN02745126_00197"/>
<dbReference type="PANTHER" id="PTHR43098">
    <property type="entry name" value="L-ORNITHINE N(5)-MONOOXYGENASE-RELATED"/>
    <property type="match status" value="1"/>
</dbReference>
<dbReference type="RefSeq" id="WP_085931972.1">
    <property type="nucleotide sequence ID" value="NZ_FUWJ01000001.1"/>
</dbReference>
<keyword evidence="4" id="KW-0560">Oxidoreductase</keyword>
<dbReference type="GO" id="GO:0004499">
    <property type="term" value="F:N,N-dimethylaniline monooxygenase activity"/>
    <property type="evidence" value="ECO:0007669"/>
    <property type="project" value="InterPro"/>
</dbReference>
<evidence type="ECO:0000313" key="5">
    <source>
        <dbReference type="EMBL" id="SJZ31476.1"/>
    </source>
</evidence>
<keyword evidence="6" id="KW-1185">Reference proteome</keyword>
<dbReference type="GO" id="GO:0050661">
    <property type="term" value="F:NADP binding"/>
    <property type="evidence" value="ECO:0007669"/>
    <property type="project" value="InterPro"/>
</dbReference>
<dbReference type="PANTHER" id="PTHR43098:SF5">
    <property type="entry name" value="DUAL-FUNCTIONAL MONOOXYGENASE_METHYLTRANSFERASE PSOF"/>
    <property type="match status" value="1"/>
</dbReference>
<proteinExistence type="predicted"/>
<evidence type="ECO:0000256" key="3">
    <source>
        <dbReference type="ARBA" id="ARBA00022857"/>
    </source>
</evidence>
<keyword evidence="2" id="KW-0274">FAD</keyword>
<dbReference type="Gene3D" id="3.50.50.60">
    <property type="entry name" value="FAD/NAD(P)-binding domain"/>
    <property type="match status" value="3"/>
</dbReference>
<dbReference type="Pfam" id="PF00743">
    <property type="entry name" value="FMO-like"/>
    <property type="match status" value="1"/>
</dbReference>
<dbReference type="GO" id="GO:0050660">
    <property type="term" value="F:flavin adenine dinucleotide binding"/>
    <property type="evidence" value="ECO:0007669"/>
    <property type="project" value="InterPro"/>
</dbReference>
<evidence type="ECO:0000256" key="4">
    <source>
        <dbReference type="ARBA" id="ARBA00023002"/>
    </source>
</evidence>
<evidence type="ECO:0000256" key="2">
    <source>
        <dbReference type="ARBA" id="ARBA00022827"/>
    </source>
</evidence>
<evidence type="ECO:0000256" key="1">
    <source>
        <dbReference type="ARBA" id="ARBA00022630"/>
    </source>
</evidence>
<accession>A0A1T4JMQ6</accession>